<evidence type="ECO:0000256" key="2">
    <source>
        <dbReference type="ARBA" id="ARBA00022448"/>
    </source>
</evidence>
<dbReference type="InterPro" id="IPR039426">
    <property type="entry name" value="TonB-dep_rcpt-like"/>
</dbReference>
<dbReference type="GO" id="GO:0044718">
    <property type="term" value="P:siderophore transmembrane transport"/>
    <property type="evidence" value="ECO:0007669"/>
    <property type="project" value="TreeGrafter"/>
</dbReference>
<dbReference type="PANTHER" id="PTHR30069:SF29">
    <property type="entry name" value="HEMOGLOBIN AND HEMOGLOBIN-HAPTOGLOBIN-BINDING PROTEIN 1-RELATED"/>
    <property type="match status" value="1"/>
</dbReference>
<evidence type="ECO:0000256" key="8">
    <source>
        <dbReference type="ARBA" id="ARBA00023237"/>
    </source>
</evidence>
<evidence type="ECO:0000256" key="3">
    <source>
        <dbReference type="ARBA" id="ARBA00022692"/>
    </source>
</evidence>
<feature type="non-terminal residue" evidence="10">
    <location>
        <position position="1"/>
    </location>
</feature>
<accession>A0A382RK37</accession>
<dbReference type="AlphaFoldDB" id="A0A382RK37"/>
<feature type="domain" description="TonB-dependent receptor-like beta-barrel" evidence="9">
    <location>
        <begin position="7"/>
        <end position="308"/>
    </location>
</feature>
<dbReference type="GO" id="GO:0015344">
    <property type="term" value="F:siderophore uptake transmembrane transporter activity"/>
    <property type="evidence" value="ECO:0007669"/>
    <property type="project" value="TreeGrafter"/>
</dbReference>
<dbReference type="Gene3D" id="2.40.170.20">
    <property type="entry name" value="TonB-dependent receptor, beta-barrel domain"/>
    <property type="match status" value="1"/>
</dbReference>
<sequence>ASDLSLSGKLNWQINYQFNLKTGFEYNYNTIRQYYDYRFTALSTSNHEFQDRNMHETINPIQFASFVQVKMEFESMIINLGLRYDFFNPNFEWFDEHSTYNPAINTAFDESLDPDGDQIDSLGNTQYAFENILYQHRAPVSSHHMISPRIGVSFPISDNTVLHYNYGHYYQLPPISRMRYFKYFRPTPLLEQIIEENKLAEEEGREPEHIPSSGVDHERVIFLNVDELPPQKTHMFEVGLRHNFRNLAYINLVAYYRDIYNQTEELIGLFDKSWYGWDPFKNKSANVIIDTPLHGDYGDSRGIEVEIRTLFSDRITLDMN</sequence>
<gene>
    <name evidence="10" type="ORF">METZ01_LOCUS350202</name>
</gene>
<evidence type="ECO:0000256" key="6">
    <source>
        <dbReference type="ARBA" id="ARBA00023136"/>
    </source>
</evidence>
<organism evidence="10">
    <name type="scientific">marine metagenome</name>
    <dbReference type="NCBI Taxonomy" id="408172"/>
    <lineage>
        <taxon>unclassified sequences</taxon>
        <taxon>metagenomes</taxon>
        <taxon>ecological metagenomes</taxon>
    </lineage>
</organism>
<evidence type="ECO:0000256" key="4">
    <source>
        <dbReference type="ARBA" id="ARBA00022729"/>
    </source>
</evidence>
<reference evidence="10" key="1">
    <citation type="submission" date="2018-05" db="EMBL/GenBank/DDBJ databases">
        <authorList>
            <person name="Lanie J.A."/>
            <person name="Ng W.-L."/>
            <person name="Kazmierczak K.M."/>
            <person name="Andrzejewski T.M."/>
            <person name="Davidsen T.M."/>
            <person name="Wayne K.J."/>
            <person name="Tettelin H."/>
            <person name="Glass J.I."/>
            <person name="Rusch D."/>
            <person name="Podicherti R."/>
            <person name="Tsui H.-C.T."/>
            <person name="Winkler M.E."/>
        </authorList>
    </citation>
    <scope>NUCLEOTIDE SEQUENCE</scope>
</reference>
<keyword evidence="7" id="KW-0675">Receptor</keyword>
<evidence type="ECO:0000256" key="5">
    <source>
        <dbReference type="ARBA" id="ARBA00023077"/>
    </source>
</evidence>
<dbReference type="Pfam" id="PF00593">
    <property type="entry name" value="TonB_dep_Rec_b-barrel"/>
    <property type="match status" value="1"/>
</dbReference>
<dbReference type="InterPro" id="IPR036942">
    <property type="entry name" value="Beta-barrel_TonB_sf"/>
</dbReference>
<protein>
    <recommendedName>
        <fullName evidence="9">TonB-dependent receptor-like beta-barrel domain-containing protein</fullName>
    </recommendedName>
</protein>
<comment type="subcellular location">
    <subcellularLocation>
        <location evidence="1">Cell outer membrane</location>
        <topology evidence="1">Multi-pass membrane protein</topology>
    </subcellularLocation>
</comment>
<dbReference type="InterPro" id="IPR000531">
    <property type="entry name" value="Beta-barrel_TonB"/>
</dbReference>
<keyword evidence="5" id="KW-0798">TonB box</keyword>
<keyword evidence="6" id="KW-0472">Membrane</keyword>
<feature type="non-terminal residue" evidence="10">
    <location>
        <position position="320"/>
    </location>
</feature>
<keyword evidence="3" id="KW-0812">Transmembrane</keyword>
<keyword evidence="4" id="KW-0732">Signal</keyword>
<evidence type="ECO:0000256" key="1">
    <source>
        <dbReference type="ARBA" id="ARBA00004571"/>
    </source>
</evidence>
<evidence type="ECO:0000259" key="9">
    <source>
        <dbReference type="Pfam" id="PF00593"/>
    </source>
</evidence>
<keyword evidence="8" id="KW-0998">Cell outer membrane</keyword>
<name>A0A382RK37_9ZZZZ</name>
<dbReference type="EMBL" id="UINC01121882">
    <property type="protein sequence ID" value="SVC97348.1"/>
    <property type="molecule type" value="Genomic_DNA"/>
</dbReference>
<keyword evidence="2" id="KW-0813">Transport</keyword>
<dbReference type="GO" id="GO:0009279">
    <property type="term" value="C:cell outer membrane"/>
    <property type="evidence" value="ECO:0007669"/>
    <property type="project" value="UniProtKB-SubCell"/>
</dbReference>
<proteinExistence type="predicted"/>
<dbReference type="SUPFAM" id="SSF56935">
    <property type="entry name" value="Porins"/>
    <property type="match status" value="1"/>
</dbReference>
<evidence type="ECO:0000256" key="7">
    <source>
        <dbReference type="ARBA" id="ARBA00023170"/>
    </source>
</evidence>
<evidence type="ECO:0000313" key="10">
    <source>
        <dbReference type="EMBL" id="SVC97348.1"/>
    </source>
</evidence>
<dbReference type="PANTHER" id="PTHR30069">
    <property type="entry name" value="TONB-DEPENDENT OUTER MEMBRANE RECEPTOR"/>
    <property type="match status" value="1"/>
</dbReference>